<evidence type="ECO:0000313" key="5">
    <source>
        <dbReference type="Proteomes" id="UP000217930"/>
    </source>
</evidence>
<evidence type="ECO:0000313" key="3">
    <source>
        <dbReference type="EMBL" id="RQJ65556.1"/>
    </source>
</evidence>
<gene>
    <name evidence="2" type="ORF">CIJ84_08065</name>
    <name evidence="1" type="ORF">CNQ34_02945</name>
    <name evidence="4" type="ORF">COH52_06445</name>
    <name evidence="3" type="ORF">COI09_08715</name>
</gene>
<reference evidence="1" key="4">
    <citation type="submission" date="2017-09" db="EMBL/GenBank/DDBJ databases">
        <authorList>
            <person name="Kretz C."/>
            <person name="Retchless A."/>
            <person name="Wang X."/>
        </authorList>
    </citation>
    <scope>NUCLEOTIDE SEQUENCE</scope>
    <source>
        <strain evidence="1">M26503</strain>
    </source>
</reference>
<comment type="caution">
    <text evidence="1">The sequence shown here is derived from an EMBL/GenBank/DDBJ whole genome shotgun (WGS) entry which is preliminary data.</text>
</comment>
<reference evidence="1 5" key="1">
    <citation type="journal article" date="2017" name="Clin. Infect. Dis.">
        <title>Increased Risk for Meningococcal Disease among Men who have Sex with Men in the United States, 2012-2015.</title>
        <authorList>
            <person name="Folaranmi T.A."/>
            <person name="Kretz C.B."/>
            <person name="Kamiya H."/>
            <person name="MacNeil J.R."/>
            <person name="Whaley M.J."/>
            <person name="Blain A."/>
            <person name="Antwi M."/>
            <person name="Dorsinville M."/>
            <person name="Pacilli M."/>
            <person name="Smith S."/>
            <person name="Civen R."/>
            <person name="Ngo V."/>
            <person name="Winter K."/>
            <person name="Harriman K."/>
            <person name="Wang X."/>
            <person name="Bowen V.B."/>
            <person name="Patel M."/>
            <person name="Martin S."/>
            <person name="Misegades L."/>
            <person name="Meyer S.A."/>
        </authorList>
    </citation>
    <scope>NUCLEOTIDE SEQUENCE [LARGE SCALE GENOMIC DNA]</scope>
    <source>
        <strain evidence="1 5">M26503</strain>
    </source>
</reference>
<evidence type="ECO:0000313" key="2">
    <source>
        <dbReference type="EMBL" id="RGB15677.1"/>
    </source>
</evidence>
<evidence type="ECO:0000313" key="6">
    <source>
        <dbReference type="Proteomes" id="UP000260504"/>
    </source>
</evidence>
<accession>A0A1R1MXY1</accession>
<evidence type="ECO:0000313" key="8">
    <source>
        <dbReference type="Proteomes" id="UP000283829"/>
    </source>
</evidence>
<dbReference type="Proteomes" id="UP000260504">
    <property type="component" value="Unassembled WGS sequence"/>
</dbReference>
<organism evidence="1 5">
    <name type="scientific">Neisseria meningitidis</name>
    <dbReference type="NCBI Taxonomy" id="487"/>
    <lineage>
        <taxon>Bacteria</taxon>
        <taxon>Pseudomonadati</taxon>
        <taxon>Pseudomonadota</taxon>
        <taxon>Betaproteobacteria</taxon>
        <taxon>Neisseriales</taxon>
        <taxon>Neisseriaceae</taxon>
        <taxon>Neisseria</taxon>
    </lineage>
</organism>
<dbReference type="EMBL" id="NWXB01000017">
    <property type="protein sequence ID" value="RQJ65556.1"/>
    <property type="molecule type" value="Genomic_DNA"/>
</dbReference>
<reference evidence="7 8" key="3">
    <citation type="submission" date="2017-09" db="EMBL/GenBank/DDBJ databases">
        <title>Phenotypic and genotypic characterization of Colombian isolates of Neisseria meningitidis recovered from invasive disease.</title>
        <authorList>
            <person name="Duarte C."/>
            <person name="Gabastou J.M."/>
            <person name="Moreno J."/>
        </authorList>
    </citation>
    <scope>NUCLEOTIDE SEQUENCE [LARGE SCALE GENOMIC DNA]</scope>
    <source>
        <strain evidence="4 7">INS-Nm1012</strain>
        <strain evidence="3 8">INS-Nm1124</strain>
    </source>
</reference>
<dbReference type="Proteomes" id="UP000283829">
    <property type="component" value="Unassembled WGS sequence"/>
</dbReference>
<name>A0A1R1MXY1_NEIME</name>
<evidence type="ECO:0000313" key="4">
    <source>
        <dbReference type="EMBL" id="RQK78400.1"/>
    </source>
</evidence>
<dbReference type="EMBL" id="NWZY01000015">
    <property type="protein sequence ID" value="RQK78400.1"/>
    <property type="molecule type" value="Genomic_DNA"/>
</dbReference>
<evidence type="ECO:0000313" key="7">
    <source>
        <dbReference type="Proteomes" id="UP000283666"/>
    </source>
</evidence>
<dbReference type="EMBL" id="NTLY01000002">
    <property type="protein sequence ID" value="PBJ87013.1"/>
    <property type="molecule type" value="Genomic_DNA"/>
</dbReference>
<proteinExistence type="predicted"/>
<evidence type="ECO:0000313" key="1">
    <source>
        <dbReference type="EMBL" id="PBJ87013.1"/>
    </source>
</evidence>
<dbReference type="Proteomes" id="UP000283666">
    <property type="component" value="Unassembled WGS sequence"/>
</dbReference>
<dbReference type="AlphaFoldDB" id="A0A1R1MXY1"/>
<reference evidence="2 6" key="2">
    <citation type="submission" date="2017-08" db="EMBL/GenBank/DDBJ databases">
        <title>Meningococcal Conjunctivitis and Endemic Carriage at a Military Recruit Training Center.</title>
        <authorList>
            <person name="Bobb A.J."/>
            <person name="Galac M.R."/>
            <person name="Snesrud E."/>
            <person name="Clagett C.D."/>
        </authorList>
    </citation>
    <scope>NUCLEOTIDE SEQUENCE [LARGE SCALE GENOMIC DNA]</scope>
    <source>
        <strain evidence="2 6">MRSN431200</strain>
    </source>
</reference>
<sequence>MVAVGAKTRRTADALPKLSINYIKINILTQSNKPFFAKQPFFYIQSTRYFRLIQHNIARRHDASCAETPIWILFSNRQFGRFCG</sequence>
<dbReference type="EMBL" id="NVYQ01000116">
    <property type="protein sequence ID" value="RGB15677.1"/>
    <property type="molecule type" value="Genomic_DNA"/>
</dbReference>
<protein>
    <submittedName>
        <fullName evidence="1">Uncharacterized protein</fullName>
    </submittedName>
</protein>
<dbReference type="Proteomes" id="UP000217930">
    <property type="component" value="Unassembled WGS sequence"/>
</dbReference>